<dbReference type="EMBL" id="JAGFNK010000331">
    <property type="protein sequence ID" value="KAI9452609.1"/>
    <property type="molecule type" value="Genomic_DNA"/>
</dbReference>
<proteinExistence type="predicted"/>
<name>A0ACC0TYB3_9AGAM</name>
<sequence>MPIDMKRIIFVITVLTAMVSCGPTTTIEKSWRDPDVTVNTASVHKFVVAALLRNEAVRRSTEDQMAALYPGKAVPSYSVLGSKELTDPEDVYKQRFQQQGYDGVVILRLVNVDKEQRYVPGTYPAYYGSWWGYYRYAWPTFYDPGYYTTDKTYYVEVNVYSLTRNRLIWSGITSTINPSSRDQLFGDVIKTVSKKMKQQGFVE</sequence>
<keyword evidence="2" id="KW-1185">Reference proteome</keyword>
<protein>
    <submittedName>
        <fullName evidence="1">Uncharacterized protein</fullName>
    </submittedName>
</protein>
<evidence type="ECO:0000313" key="2">
    <source>
        <dbReference type="Proteomes" id="UP001207468"/>
    </source>
</evidence>
<reference evidence="1" key="1">
    <citation type="submission" date="2021-03" db="EMBL/GenBank/DDBJ databases">
        <title>Evolutionary priming and transition to the ectomycorrhizal habit in an iconic lineage of mushroom-forming fungi: is preadaptation a requirement?</title>
        <authorList>
            <consortium name="DOE Joint Genome Institute"/>
            <person name="Looney B.P."/>
            <person name="Miyauchi S."/>
            <person name="Morin E."/>
            <person name="Drula E."/>
            <person name="Courty P.E."/>
            <person name="Chicoki N."/>
            <person name="Fauchery L."/>
            <person name="Kohler A."/>
            <person name="Kuo A."/>
            <person name="LaButti K."/>
            <person name="Pangilinan J."/>
            <person name="Lipzen A."/>
            <person name="Riley R."/>
            <person name="Andreopoulos W."/>
            <person name="He G."/>
            <person name="Johnson J."/>
            <person name="Barry K.W."/>
            <person name="Grigoriev I.V."/>
            <person name="Nagy L."/>
            <person name="Hibbett D."/>
            <person name="Henrissat B."/>
            <person name="Matheny P.B."/>
            <person name="Labbe J."/>
            <person name="Martin A.F."/>
        </authorList>
    </citation>
    <scope>NUCLEOTIDE SEQUENCE</scope>
    <source>
        <strain evidence="1">BPL698</strain>
    </source>
</reference>
<comment type="caution">
    <text evidence="1">The sequence shown here is derived from an EMBL/GenBank/DDBJ whole genome shotgun (WGS) entry which is preliminary data.</text>
</comment>
<accession>A0ACC0TYB3</accession>
<organism evidence="1 2">
    <name type="scientific">Russula earlei</name>
    <dbReference type="NCBI Taxonomy" id="71964"/>
    <lineage>
        <taxon>Eukaryota</taxon>
        <taxon>Fungi</taxon>
        <taxon>Dikarya</taxon>
        <taxon>Basidiomycota</taxon>
        <taxon>Agaricomycotina</taxon>
        <taxon>Agaricomycetes</taxon>
        <taxon>Russulales</taxon>
        <taxon>Russulaceae</taxon>
        <taxon>Russula</taxon>
    </lineage>
</organism>
<gene>
    <name evidence="1" type="ORF">F5148DRAFT_1289528</name>
</gene>
<evidence type="ECO:0000313" key="1">
    <source>
        <dbReference type="EMBL" id="KAI9452609.1"/>
    </source>
</evidence>
<dbReference type="Proteomes" id="UP001207468">
    <property type="component" value="Unassembled WGS sequence"/>
</dbReference>